<feature type="binding site" evidence="5">
    <location>
        <begin position="89"/>
        <end position="90"/>
    </location>
    <ligand>
        <name>substrate</name>
    </ligand>
</feature>
<dbReference type="GO" id="GO:0006520">
    <property type="term" value="P:amino acid metabolic process"/>
    <property type="evidence" value="ECO:0007669"/>
    <property type="project" value="InterPro"/>
</dbReference>
<dbReference type="PRINTS" id="PR00139">
    <property type="entry name" value="ASNGLNASE"/>
</dbReference>
<feature type="binding site" evidence="5">
    <location>
        <position position="57"/>
    </location>
    <ligand>
        <name>substrate</name>
    </ligand>
</feature>
<dbReference type="Gene3D" id="3.40.50.1170">
    <property type="entry name" value="L-asparaginase, N-terminal domain"/>
    <property type="match status" value="1"/>
</dbReference>
<dbReference type="InterPro" id="IPR027474">
    <property type="entry name" value="L-asparaginase_N"/>
</dbReference>
<feature type="active site" evidence="6">
    <location>
        <position position="12"/>
    </location>
</feature>
<feature type="active site" evidence="7">
    <location>
        <position position="89"/>
    </location>
</feature>
<feature type="active site" description="O-isoaspartyl threonine intermediate" evidence="4">
    <location>
        <position position="12"/>
    </location>
</feature>
<dbReference type="InterPro" id="IPR027473">
    <property type="entry name" value="L-asparaginase_C"/>
</dbReference>
<dbReference type="EC" id="3.5.1.1" evidence="2"/>
<feature type="domain" description="L-asparaginase N-terminal" evidence="8">
    <location>
        <begin position="3"/>
        <end position="168"/>
    </location>
</feature>
<evidence type="ECO:0000256" key="1">
    <source>
        <dbReference type="ARBA" id="ARBA00010518"/>
    </source>
</evidence>
<gene>
    <name evidence="9" type="ORF">JFN88_04535</name>
</gene>
<dbReference type="PIRSF" id="PIRSF500176">
    <property type="entry name" value="L_ASNase"/>
    <property type="match status" value="1"/>
</dbReference>
<dbReference type="GO" id="GO:0004067">
    <property type="term" value="F:asparaginase activity"/>
    <property type="evidence" value="ECO:0007669"/>
    <property type="project" value="UniProtKB-UniRule"/>
</dbReference>
<dbReference type="RefSeq" id="WP_199018141.1">
    <property type="nucleotide sequence ID" value="NZ_JAELUP010000012.1"/>
</dbReference>
<evidence type="ECO:0000313" key="9">
    <source>
        <dbReference type="EMBL" id="MBJ6360587.1"/>
    </source>
</evidence>
<comment type="catalytic activity">
    <reaction evidence="3">
        <text>L-asparagine + H2O = L-aspartate + NH4(+)</text>
        <dbReference type="Rhea" id="RHEA:21016"/>
        <dbReference type="ChEBI" id="CHEBI:15377"/>
        <dbReference type="ChEBI" id="CHEBI:28938"/>
        <dbReference type="ChEBI" id="CHEBI:29991"/>
        <dbReference type="ChEBI" id="CHEBI:58048"/>
        <dbReference type="EC" id="3.5.1.1"/>
    </reaction>
</comment>
<dbReference type="PANTHER" id="PTHR11707">
    <property type="entry name" value="L-ASPARAGINASE"/>
    <property type="match status" value="1"/>
</dbReference>
<dbReference type="PANTHER" id="PTHR11707:SF28">
    <property type="entry name" value="60 KDA LYSOPHOSPHOLIPASE"/>
    <property type="match status" value="1"/>
</dbReference>
<dbReference type="EMBL" id="JAELUP010000012">
    <property type="protein sequence ID" value="MBJ6360587.1"/>
    <property type="molecule type" value="Genomic_DNA"/>
</dbReference>
<evidence type="ECO:0000256" key="6">
    <source>
        <dbReference type="PROSITE-ProRule" id="PRU10099"/>
    </source>
</evidence>
<dbReference type="PROSITE" id="PS00144">
    <property type="entry name" value="ASN_GLN_ASE_1"/>
    <property type="match status" value="1"/>
</dbReference>
<evidence type="ECO:0000256" key="5">
    <source>
        <dbReference type="PIRSR" id="PIRSR001220-2"/>
    </source>
</evidence>
<dbReference type="PROSITE" id="PS00917">
    <property type="entry name" value="ASN_GLN_ASE_2"/>
    <property type="match status" value="1"/>
</dbReference>
<protein>
    <recommendedName>
        <fullName evidence="2">asparaginase</fullName>
        <ecNumber evidence="2">3.5.1.1</ecNumber>
    </recommendedName>
</protein>
<dbReference type="InterPro" id="IPR036152">
    <property type="entry name" value="Asp/glu_Ase-like_sf"/>
</dbReference>
<evidence type="ECO:0000259" key="8">
    <source>
        <dbReference type="Pfam" id="PF00710"/>
    </source>
</evidence>
<dbReference type="AlphaFoldDB" id="A0A934IWH4"/>
<dbReference type="SUPFAM" id="SSF53774">
    <property type="entry name" value="Glutaminase/Asparaginase"/>
    <property type="match status" value="1"/>
</dbReference>
<keyword evidence="10" id="KW-1185">Reference proteome</keyword>
<comment type="similarity">
    <text evidence="1">Belongs to the asparaginase 1 family.</text>
</comment>
<dbReference type="PIRSF" id="PIRSF001220">
    <property type="entry name" value="L-ASNase_gatD"/>
    <property type="match status" value="1"/>
</dbReference>
<dbReference type="InterPro" id="IPR037152">
    <property type="entry name" value="L-asparaginase_N_sf"/>
</dbReference>
<accession>A0A934IWH4</accession>
<evidence type="ECO:0000256" key="2">
    <source>
        <dbReference type="ARBA" id="ARBA00012920"/>
    </source>
</evidence>
<dbReference type="SMART" id="SM00870">
    <property type="entry name" value="Asparaginase"/>
    <property type="match status" value="1"/>
</dbReference>
<reference evidence="9" key="1">
    <citation type="submission" date="2020-12" db="EMBL/GenBank/DDBJ databases">
        <authorList>
            <person name="Huq M.A."/>
        </authorList>
    </citation>
    <scope>NUCLEOTIDE SEQUENCE</scope>
    <source>
        <strain evidence="9">MAHUQ-46</strain>
    </source>
</reference>
<evidence type="ECO:0000313" key="10">
    <source>
        <dbReference type="Proteomes" id="UP000640274"/>
    </source>
</evidence>
<organism evidence="9 10">
    <name type="scientific">Paenibacillus roseus</name>
    <dbReference type="NCBI Taxonomy" id="2798579"/>
    <lineage>
        <taxon>Bacteria</taxon>
        <taxon>Bacillati</taxon>
        <taxon>Bacillota</taxon>
        <taxon>Bacilli</taxon>
        <taxon>Bacillales</taxon>
        <taxon>Paenibacillaceae</taxon>
        <taxon>Paenibacillus</taxon>
    </lineage>
</organism>
<dbReference type="InterPro" id="IPR006034">
    <property type="entry name" value="Asparaginase/glutaminase-like"/>
</dbReference>
<dbReference type="InterPro" id="IPR027475">
    <property type="entry name" value="Asparaginase/glutaminase_AS2"/>
</dbReference>
<dbReference type="InterPro" id="IPR020827">
    <property type="entry name" value="Asparaginase/glutaminase_AS1"/>
</dbReference>
<dbReference type="Gene3D" id="3.40.50.40">
    <property type="match status" value="1"/>
</dbReference>
<dbReference type="PROSITE" id="PS51732">
    <property type="entry name" value="ASN_GLN_ASE_3"/>
    <property type="match status" value="1"/>
</dbReference>
<evidence type="ECO:0000256" key="4">
    <source>
        <dbReference type="PIRSR" id="PIRSR001220-1"/>
    </source>
</evidence>
<evidence type="ECO:0000256" key="7">
    <source>
        <dbReference type="PROSITE-ProRule" id="PRU10100"/>
    </source>
</evidence>
<name>A0A934IWH4_9BACL</name>
<dbReference type="Proteomes" id="UP000640274">
    <property type="component" value="Unassembled WGS sequence"/>
</dbReference>
<sequence length="353" mass="39237">MDKILVVFTGGTIGSMKTDRKIDVQSSASYELIERYMELAGSSAPQLETNQPINILSENLLPEDWNALNTLMKAHPPGSYSGVVITHGTDTLAYTAAALSYLFHDSPIPIVLIASNYPISDPRSKGVQNLDNAIRFMTDVRLPGVYVCFENAKGEVPIHLGTRIRQSAPFTHEYESSYGVPFGYMQDGHFVAAEHPVNPGLDLVRNPRISLLPDDMAFSSEVLHIRPYPGLDYSYFSFPEGAKPKAILHDLYHSATASTRMEGRDGRYSILAFIKQCKQNQIPLYISPFKEETDDLYSTSMQILDAGAIPLRGITVEAALAKLMLAYGTPSIRTHAEEWMLSSRLLFEQSRQL</sequence>
<comment type="caution">
    <text evidence="9">The sequence shown here is derived from an EMBL/GenBank/DDBJ whole genome shotgun (WGS) entry which is preliminary data.</text>
</comment>
<dbReference type="Pfam" id="PF00710">
    <property type="entry name" value="Asparaginase"/>
    <property type="match status" value="1"/>
</dbReference>
<evidence type="ECO:0000256" key="3">
    <source>
        <dbReference type="ARBA" id="ARBA00049366"/>
    </source>
</evidence>
<proteinExistence type="inferred from homology"/>